<dbReference type="InterPro" id="IPR036388">
    <property type="entry name" value="WH-like_DNA-bd_sf"/>
</dbReference>
<sequence length="109" mass="11780">MSGLTPALARYLLAIRDGVERRVELADRLEVSRPSVTKAVERLEAMGLVTEGRGHRLALTAQGDEEARALAASVETVERCLVAQGMAPGCARRTACEGAFVQPCPVRYR</sequence>
<dbReference type="Pfam" id="PF12802">
    <property type="entry name" value="MarR_2"/>
    <property type="match status" value="1"/>
</dbReference>
<proteinExistence type="predicted"/>
<protein>
    <submittedName>
        <fullName evidence="4">MarR family transcriptional regulator</fullName>
    </submittedName>
</protein>
<dbReference type="SMART" id="SM00529">
    <property type="entry name" value="HTH_DTXR"/>
    <property type="match status" value="1"/>
</dbReference>
<dbReference type="SUPFAM" id="SSF46785">
    <property type="entry name" value="Winged helix' DNA-binding domain"/>
    <property type="match status" value="1"/>
</dbReference>
<name>A0A6L7ITM7_9ACTN</name>
<dbReference type="GO" id="GO:0003700">
    <property type="term" value="F:DNA-binding transcription factor activity"/>
    <property type="evidence" value="ECO:0007669"/>
    <property type="project" value="InterPro"/>
</dbReference>
<dbReference type="KEGG" id="egd:GS424_013045"/>
<evidence type="ECO:0000259" key="3">
    <source>
        <dbReference type="Pfam" id="PF12802"/>
    </source>
</evidence>
<gene>
    <name evidence="4" type="ORF">GS424_013045</name>
</gene>
<dbReference type="InterPro" id="IPR000835">
    <property type="entry name" value="HTH_MarR-typ"/>
</dbReference>
<dbReference type="PANTHER" id="PTHR33238:SF11">
    <property type="entry name" value="TRANSCRIPTIONAL REGULATOR MNTR"/>
    <property type="match status" value="1"/>
</dbReference>
<dbReference type="RefSeq" id="WP_160942627.1">
    <property type="nucleotide sequence ID" value="NZ_CP063310.1"/>
</dbReference>
<dbReference type="InterPro" id="IPR022689">
    <property type="entry name" value="Iron_dep_repressor"/>
</dbReference>
<evidence type="ECO:0000256" key="1">
    <source>
        <dbReference type="ARBA" id="ARBA00004496"/>
    </source>
</evidence>
<dbReference type="InterPro" id="IPR050536">
    <property type="entry name" value="DtxR_MntR_Metal-Reg"/>
</dbReference>
<dbReference type="AlphaFoldDB" id="A0A6L7ITM7"/>
<dbReference type="GO" id="GO:0046914">
    <property type="term" value="F:transition metal ion binding"/>
    <property type="evidence" value="ECO:0007669"/>
    <property type="project" value="InterPro"/>
</dbReference>
<comment type="subcellular location">
    <subcellularLocation>
        <location evidence="1">Cytoplasm</location>
    </subcellularLocation>
</comment>
<evidence type="ECO:0000313" key="4">
    <source>
        <dbReference type="EMBL" id="QOS67438.1"/>
    </source>
</evidence>
<organism evidence="4 5">
    <name type="scientific">Eggerthella guodeyinii</name>
    <dbReference type="NCBI Taxonomy" id="2690837"/>
    <lineage>
        <taxon>Bacteria</taxon>
        <taxon>Bacillati</taxon>
        <taxon>Actinomycetota</taxon>
        <taxon>Coriobacteriia</taxon>
        <taxon>Eggerthellales</taxon>
        <taxon>Eggerthellaceae</taxon>
        <taxon>Eggerthella</taxon>
    </lineage>
</organism>
<feature type="domain" description="HTH marR-type" evidence="3">
    <location>
        <begin position="2"/>
        <end position="52"/>
    </location>
</feature>
<reference evidence="4 5" key="1">
    <citation type="submission" date="2020-10" db="EMBL/GenBank/DDBJ databases">
        <title>Eggerthella sp. nov., isolated from human feces.</title>
        <authorList>
            <person name="Yajun G."/>
        </authorList>
    </citation>
    <scope>NUCLEOTIDE SEQUENCE [LARGE SCALE GENOMIC DNA]</scope>
    <source>
        <strain evidence="4 5">HF-1101</strain>
    </source>
</reference>
<evidence type="ECO:0000256" key="2">
    <source>
        <dbReference type="ARBA" id="ARBA00011738"/>
    </source>
</evidence>
<dbReference type="EMBL" id="CP063310">
    <property type="protein sequence ID" value="QOS67438.1"/>
    <property type="molecule type" value="Genomic_DNA"/>
</dbReference>
<dbReference type="Gene3D" id="1.10.10.10">
    <property type="entry name" value="Winged helix-like DNA-binding domain superfamily/Winged helix DNA-binding domain"/>
    <property type="match status" value="1"/>
</dbReference>
<dbReference type="GO" id="GO:0005737">
    <property type="term" value="C:cytoplasm"/>
    <property type="evidence" value="ECO:0007669"/>
    <property type="project" value="UniProtKB-SubCell"/>
</dbReference>
<accession>A0A6L7ITM7</accession>
<dbReference type="PANTHER" id="PTHR33238">
    <property type="entry name" value="IRON (METAL) DEPENDENT REPRESSOR, DTXR FAMILY"/>
    <property type="match status" value="1"/>
</dbReference>
<comment type="subunit">
    <text evidence="2">Homodimer.</text>
</comment>
<dbReference type="InterPro" id="IPR036390">
    <property type="entry name" value="WH_DNA-bd_sf"/>
</dbReference>
<evidence type="ECO:0000313" key="5">
    <source>
        <dbReference type="Proteomes" id="UP000478463"/>
    </source>
</evidence>
<dbReference type="Proteomes" id="UP000478463">
    <property type="component" value="Chromosome"/>
</dbReference>